<keyword evidence="2" id="KW-1185">Reference proteome</keyword>
<name>A0ACB9BF75_CICIN</name>
<organism evidence="1 2">
    <name type="scientific">Cichorium intybus</name>
    <name type="common">Chicory</name>
    <dbReference type="NCBI Taxonomy" id="13427"/>
    <lineage>
        <taxon>Eukaryota</taxon>
        <taxon>Viridiplantae</taxon>
        <taxon>Streptophyta</taxon>
        <taxon>Embryophyta</taxon>
        <taxon>Tracheophyta</taxon>
        <taxon>Spermatophyta</taxon>
        <taxon>Magnoliopsida</taxon>
        <taxon>eudicotyledons</taxon>
        <taxon>Gunneridae</taxon>
        <taxon>Pentapetalae</taxon>
        <taxon>asterids</taxon>
        <taxon>campanulids</taxon>
        <taxon>Asterales</taxon>
        <taxon>Asteraceae</taxon>
        <taxon>Cichorioideae</taxon>
        <taxon>Cichorieae</taxon>
        <taxon>Cichoriinae</taxon>
        <taxon>Cichorium</taxon>
    </lineage>
</organism>
<dbReference type="Proteomes" id="UP001055811">
    <property type="component" value="Linkage Group LG06"/>
</dbReference>
<sequence>MGIAVRKSRFYLGLPDCSSTTQREEYRGLEPVDDQCEAVNLNSCLHTLINNDFTDHQVGILVSEIEREVEGGKDVQLIGGFGGSEGRLSFEGGFSSASSSGDGNQVVEGENRDKLMDITINATIVLAAGTFGITKLLTIDYDYYDYWHGWTIFEILRYTPQHNWSAYEEALKENPFLAKMMISGVVYSIGDWIAQVNYNILVQFKHFFSISRLVGGAG</sequence>
<dbReference type="EMBL" id="CM042014">
    <property type="protein sequence ID" value="KAI3720608.1"/>
    <property type="molecule type" value="Genomic_DNA"/>
</dbReference>
<reference evidence="1 2" key="2">
    <citation type="journal article" date="2022" name="Mol. Ecol. Resour.">
        <title>The genomes of chicory, endive, great burdock and yacon provide insights into Asteraceae paleo-polyploidization history and plant inulin production.</title>
        <authorList>
            <person name="Fan W."/>
            <person name="Wang S."/>
            <person name="Wang H."/>
            <person name="Wang A."/>
            <person name="Jiang F."/>
            <person name="Liu H."/>
            <person name="Zhao H."/>
            <person name="Xu D."/>
            <person name="Zhang Y."/>
        </authorList>
    </citation>
    <scope>NUCLEOTIDE SEQUENCE [LARGE SCALE GENOMIC DNA]</scope>
    <source>
        <strain evidence="2">cv. Punajuju</strain>
        <tissue evidence="1">Leaves</tissue>
    </source>
</reference>
<reference evidence="2" key="1">
    <citation type="journal article" date="2022" name="Mol. Ecol. Resour.">
        <title>The genomes of chicory, endive, great burdock and yacon provide insights into Asteraceae palaeo-polyploidization history and plant inulin production.</title>
        <authorList>
            <person name="Fan W."/>
            <person name="Wang S."/>
            <person name="Wang H."/>
            <person name="Wang A."/>
            <person name="Jiang F."/>
            <person name="Liu H."/>
            <person name="Zhao H."/>
            <person name="Xu D."/>
            <person name="Zhang Y."/>
        </authorList>
    </citation>
    <scope>NUCLEOTIDE SEQUENCE [LARGE SCALE GENOMIC DNA]</scope>
    <source>
        <strain evidence="2">cv. Punajuju</strain>
    </source>
</reference>
<evidence type="ECO:0000313" key="1">
    <source>
        <dbReference type="EMBL" id="KAI3720608.1"/>
    </source>
</evidence>
<accession>A0ACB9BF75</accession>
<comment type="caution">
    <text evidence="1">The sequence shown here is derived from an EMBL/GenBank/DDBJ whole genome shotgun (WGS) entry which is preliminary data.</text>
</comment>
<proteinExistence type="predicted"/>
<gene>
    <name evidence="1" type="ORF">L2E82_31597</name>
</gene>
<protein>
    <submittedName>
        <fullName evidence="1">Uncharacterized protein</fullName>
    </submittedName>
</protein>
<evidence type="ECO:0000313" key="2">
    <source>
        <dbReference type="Proteomes" id="UP001055811"/>
    </source>
</evidence>